<dbReference type="OrthoDB" id="331535at2157"/>
<proteinExistence type="predicted"/>
<dbReference type="RefSeq" id="WP_017343796.1">
    <property type="nucleotide sequence ID" value="NZ_CP073695.1"/>
</dbReference>
<feature type="transmembrane region" description="Helical" evidence="1">
    <location>
        <begin position="113"/>
        <end position="133"/>
    </location>
</feature>
<evidence type="ECO:0000256" key="1">
    <source>
        <dbReference type="SAM" id="Phobius"/>
    </source>
</evidence>
<dbReference type="EMBL" id="CP073695">
    <property type="protein sequence ID" value="QUO48308.1"/>
    <property type="molecule type" value="Genomic_DNA"/>
</dbReference>
<feature type="transmembrane region" description="Helical" evidence="1">
    <location>
        <begin position="138"/>
        <end position="155"/>
    </location>
</feature>
<feature type="transmembrane region" description="Helical" evidence="1">
    <location>
        <begin position="72"/>
        <end position="93"/>
    </location>
</feature>
<dbReference type="Proteomes" id="UP000679341">
    <property type="component" value="Chromosome"/>
</dbReference>
<dbReference type="AlphaFoldDB" id="A0A8T8LMZ1"/>
<dbReference type="KEGG" id="hss:J7656_02840"/>
<protein>
    <submittedName>
        <fullName evidence="2">Phosphate ABC transporter permease</fullName>
    </submittedName>
</protein>
<accession>A0A8T8LMZ1</accession>
<keyword evidence="1" id="KW-0812">Transmembrane</keyword>
<keyword evidence="1" id="KW-1133">Transmembrane helix</keyword>
<name>A0A8T8LMZ1_9EURY</name>
<keyword evidence="3" id="KW-1185">Reference proteome</keyword>
<keyword evidence="1" id="KW-0472">Membrane</keyword>
<evidence type="ECO:0000313" key="2">
    <source>
        <dbReference type="EMBL" id="QUO48308.1"/>
    </source>
</evidence>
<reference evidence="2 3" key="1">
    <citation type="submission" date="2021-03" db="EMBL/GenBank/DDBJ databases">
        <title>Halorubrum sodomense MBLA0099, Whole genome shotgun sequencing.</title>
        <authorList>
            <person name="Seo M.-J."/>
            <person name="Cho E.-S."/>
            <person name="Hwang C.Y."/>
        </authorList>
    </citation>
    <scope>NUCLEOTIDE SEQUENCE [LARGE SCALE GENOMIC DNA]</scope>
    <source>
        <strain evidence="2 3">MBLA0099</strain>
    </source>
</reference>
<evidence type="ECO:0000313" key="3">
    <source>
        <dbReference type="Proteomes" id="UP000679341"/>
    </source>
</evidence>
<feature type="transmembrane region" description="Helical" evidence="1">
    <location>
        <begin position="43"/>
        <end position="65"/>
    </location>
</feature>
<sequence length="228" mass="22269">MLSPLTGGLVLAGLALAFVGAAVSVYAVTLTGLLVGAGAGYLFAPNVVGLIAVDGAVLTAGVVGVGGLLGGFLAYAGLSFAVLGIGAVVGGFAGRFAVGPFYAADAAGIEGTALLVGATLAGVAVGALFGFVLTRTTLVVSTALIGAAFASRSLTPADFEAAAAETTVQPLLFDLSAPAFLAVFVLGALSQLGLFRFGYVTKLVGLLPGARRWTADDDRDGDADAKGA</sequence>
<organism evidence="2 3">
    <name type="scientific">Halorubrum ruber</name>
    <dbReference type="NCBI Taxonomy" id="2982524"/>
    <lineage>
        <taxon>Archaea</taxon>
        <taxon>Methanobacteriati</taxon>
        <taxon>Methanobacteriota</taxon>
        <taxon>Stenosarchaea group</taxon>
        <taxon>Halobacteria</taxon>
        <taxon>Halobacteriales</taxon>
        <taxon>Haloferacaceae</taxon>
        <taxon>Halorubrum</taxon>
    </lineage>
</organism>
<dbReference type="GeneID" id="64826442"/>
<feature type="transmembrane region" description="Helical" evidence="1">
    <location>
        <begin position="175"/>
        <end position="195"/>
    </location>
</feature>
<gene>
    <name evidence="2" type="ORF">J7656_02840</name>
</gene>